<dbReference type="AlphaFoldDB" id="A0A9P4PTC7"/>
<evidence type="ECO:0000256" key="1">
    <source>
        <dbReference type="SAM" id="MobiDB-lite"/>
    </source>
</evidence>
<dbReference type="Proteomes" id="UP000799764">
    <property type="component" value="Unassembled WGS sequence"/>
</dbReference>
<feature type="compositionally biased region" description="Basic and acidic residues" evidence="1">
    <location>
        <begin position="253"/>
        <end position="263"/>
    </location>
</feature>
<feature type="region of interest" description="Disordered" evidence="1">
    <location>
        <begin position="244"/>
        <end position="312"/>
    </location>
</feature>
<proteinExistence type="predicted"/>
<keyword evidence="3" id="KW-1185">Reference proteome</keyword>
<feature type="compositionally biased region" description="Basic residues" evidence="1">
    <location>
        <begin position="264"/>
        <end position="274"/>
    </location>
</feature>
<evidence type="ECO:0000313" key="3">
    <source>
        <dbReference type="Proteomes" id="UP000799764"/>
    </source>
</evidence>
<dbReference type="EMBL" id="MU001493">
    <property type="protein sequence ID" value="KAF2451000.1"/>
    <property type="molecule type" value="Genomic_DNA"/>
</dbReference>
<sequence length="312" mass="35135">MFLFMIPQQPEGMAPLPMTFRKAPIPEETPEIIAPKPEKEYLFYEIAMPGSSTHSLLNPDDDDNPDTASNMYAASVASSLDLTEVEPRTFMDIVDDAIPVRTKYRRPKPPPRNGSPDSFHDLRFGAEVLPNRHHRRHRSHSQVPVSFTADREPCRTKPAADPTQVTWSYDNDDYGRYRRDRLMSDVLEAQALRRENQRRRSHSTSALSSANTWEVSPAQIGMDKSGFSEIGVLSPEEMWPDLVGTSDTQSGGKPEDTVTDRPKKGIVSRFKKFIQPHGKNDKVPGGEKDDKKNPRTGMNMLSATMGYGMGRF</sequence>
<feature type="region of interest" description="Disordered" evidence="1">
    <location>
        <begin position="101"/>
        <end position="120"/>
    </location>
</feature>
<comment type="caution">
    <text evidence="2">The sequence shown here is derived from an EMBL/GenBank/DDBJ whole genome shotgun (WGS) entry which is preliminary data.</text>
</comment>
<evidence type="ECO:0000313" key="2">
    <source>
        <dbReference type="EMBL" id="KAF2451000.1"/>
    </source>
</evidence>
<reference evidence="2" key="1">
    <citation type="journal article" date="2020" name="Stud. Mycol.">
        <title>101 Dothideomycetes genomes: a test case for predicting lifestyles and emergence of pathogens.</title>
        <authorList>
            <person name="Haridas S."/>
            <person name="Albert R."/>
            <person name="Binder M."/>
            <person name="Bloem J."/>
            <person name="Labutti K."/>
            <person name="Salamov A."/>
            <person name="Andreopoulos B."/>
            <person name="Baker S."/>
            <person name="Barry K."/>
            <person name="Bills G."/>
            <person name="Bluhm B."/>
            <person name="Cannon C."/>
            <person name="Castanera R."/>
            <person name="Culley D."/>
            <person name="Daum C."/>
            <person name="Ezra D."/>
            <person name="Gonzalez J."/>
            <person name="Henrissat B."/>
            <person name="Kuo A."/>
            <person name="Liang C."/>
            <person name="Lipzen A."/>
            <person name="Lutzoni F."/>
            <person name="Magnuson J."/>
            <person name="Mondo S."/>
            <person name="Nolan M."/>
            <person name="Ohm R."/>
            <person name="Pangilinan J."/>
            <person name="Park H.-J."/>
            <person name="Ramirez L."/>
            <person name="Alfaro M."/>
            <person name="Sun H."/>
            <person name="Tritt A."/>
            <person name="Yoshinaga Y."/>
            <person name="Zwiers L.-H."/>
            <person name="Turgeon B."/>
            <person name="Goodwin S."/>
            <person name="Spatafora J."/>
            <person name="Crous P."/>
            <person name="Grigoriev I."/>
        </authorList>
    </citation>
    <scope>NUCLEOTIDE SEQUENCE</scope>
    <source>
        <strain evidence="2">CBS 690.94</strain>
    </source>
</reference>
<accession>A0A9P4PTC7</accession>
<name>A0A9P4PTC7_9PLEO</name>
<dbReference type="OrthoDB" id="10508974at2759"/>
<feature type="region of interest" description="Disordered" evidence="1">
    <location>
        <begin position="133"/>
        <end position="169"/>
    </location>
</feature>
<evidence type="ECO:0008006" key="4">
    <source>
        <dbReference type="Google" id="ProtNLM"/>
    </source>
</evidence>
<protein>
    <recommendedName>
        <fullName evidence="4">Pal1-domain-containing protein</fullName>
    </recommendedName>
</protein>
<gene>
    <name evidence="2" type="ORF">P171DRAFT_503796</name>
</gene>
<feature type="compositionally biased region" description="Basic and acidic residues" evidence="1">
    <location>
        <begin position="278"/>
        <end position="293"/>
    </location>
</feature>
<organism evidence="2 3">
    <name type="scientific">Karstenula rhodostoma CBS 690.94</name>
    <dbReference type="NCBI Taxonomy" id="1392251"/>
    <lineage>
        <taxon>Eukaryota</taxon>
        <taxon>Fungi</taxon>
        <taxon>Dikarya</taxon>
        <taxon>Ascomycota</taxon>
        <taxon>Pezizomycotina</taxon>
        <taxon>Dothideomycetes</taxon>
        <taxon>Pleosporomycetidae</taxon>
        <taxon>Pleosporales</taxon>
        <taxon>Massarineae</taxon>
        <taxon>Didymosphaeriaceae</taxon>
        <taxon>Karstenula</taxon>
    </lineage>
</organism>